<comment type="caution">
    <text evidence="1">The sequence shown here is derived from an EMBL/GenBank/DDBJ whole genome shotgun (WGS) entry which is preliminary data.</text>
</comment>
<dbReference type="EMBL" id="QSIQ01000001">
    <property type="protein sequence ID" value="RHD06477.1"/>
    <property type="molecule type" value="Genomic_DNA"/>
</dbReference>
<dbReference type="AlphaFoldDB" id="A0A396AH45"/>
<dbReference type="Proteomes" id="UP000266391">
    <property type="component" value="Unassembled WGS sequence"/>
</dbReference>
<name>A0A396AH45_9FIRM</name>
<protein>
    <submittedName>
        <fullName evidence="1">Uncharacterized protein</fullName>
    </submittedName>
</protein>
<evidence type="ECO:0000313" key="2">
    <source>
        <dbReference type="Proteomes" id="UP000266391"/>
    </source>
</evidence>
<gene>
    <name evidence="1" type="ORF">DW813_01005</name>
</gene>
<reference evidence="1 2" key="1">
    <citation type="submission" date="2018-08" db="EMBL/GenBank/DDBJ databases">
        <title>A genome reference for cultivated species of the human gut microbiota.</title>
        <authorList>
            <person name="Zou Y."/>
            <person name="Xue W."/>
            <person name="Luo G."/>
        </authorList>
    </citation>
    <scope>NUCLEOTIDE SEQUENCE [LARGE SCALE GENOMIC DNA]</scope>
    <source>
        <strain evidence="1 2">AM32-8LB</strain>
    </source>
</reference>
<sequence length="63" mass="7285">MEYGRLLINMYLPGKLVPENIYDMPFEDFLKLLAMAEIARDLRIEDIEVGVNKGYVEAHPDSQ</sequence>
<accession>A0A396AH45</accession>
<evidence type="ECO:0000313" key="1">
    <source>
        <dbReference type="EMBL" id="RHD06477.1"/>
    </source>
</evidence>
<proteinExistence type="predicted"/>
<organism evidence="1 2">
    <name type="scientific">Roseburia inulinivorans</name>
    <dbReference type="NCBI Taxonomy" id="360807"/>
    <lineage>
        <taxon>Bacteria</taxon>
        <taxon>Bacillati</taxon>
        <taxon>Bacillota</taxon>
        <taxon>Clostridia</taxon>
        <taxon>Lachnospirales</taxon>
        <taxon>Lachnospiraceae</taxon>
        <taxon>Roseburia</taxon>
    </lineage>
</organism>
<dbReference type="RefSeq" id="WP_118091801.1">
    <property type="nucleotide sequence ID" value="NZ_QSIQ01000001.1"/>
</dbReference>